<proteinExistence type="predicted"/>
<sequence>MATATADDRYVDASSRAMRRSNSLEAVAAWDDSQATRGHEIREHTDPAFTRFFESHPTPARRADGERDRDVGPASSPKVSTLAVKLKESQAELAKTTSELDAAKARNKLMEEHIETITHREDIVNANVTLVALFVALALALALALTLAAALFFEPVGLPIARTMARRWGDACGCDDKCKASTLGGFMGWRG</sequence>
<dbReference type="RefSeq" id="XP_003064496.1">
    <property type="nucleotide sequence ID" value="XM_003064450.1"/>
</dbReference>
<name>C1N8S0_MICPC</name>
<evidence type="ECO:0000256" key="3">
    <source>
        <dbReference type="SAM" id="Phobius"/>
    </source>
</evidence>
<dbReference type="KEGG" id="mpp:MICPUCDRAFT_54218"/>
<keyword evidence="3" id="KW-0812">Transmembrane</keyword>
<evidence type="ECO:0000256" key="1">
    <source>
        <dbReference type="SAM" id="Coils"/>
    </source>
</evidence>
<dbReference type="EMBL" id="GG663751">
    <property type="protein sequence ID" value="EEH51401.1"/>
    <property type="molecule type" value="Genomic_DNA"/>
</dbReference>
<keyword evidence="3" id="KW-0472">Membrane</keyword>
<keyword evidence="5" id="KW-1185">Reference proteome</keyword>
<feature type="region of interest" description="Disordered" evidence="2">
    <location>
        <begin position="31"/>
        <end position="78"/>
    </location>
</feature>
<evidence type="ECO:0000313" key="4">
    <source>
        <dbReference type="EMBL" id="EEH51401.1"/>
    </source>
</evidence>
<gene>
    <name evidence="4" type="ORF">MICPUCDRAFT_54218</name>
</gene>
<evidence type="ECO:0000256" key="2">
    <source>
        <dbReference type="SAM" id="MobiDB-lite"/>
    </source>
</evidence>
<dbReference type="Proteomes" id="UP000001876">
    <property type="component" value="Unassembled WGS sequence"/>
</dbReference>
<keyword evidence="1" id="KW-0175">Coiled coil</keyword>
<dbReference type="AlphaFoldDB" id="C1N8S0"/>
<accession>C1N8S0</accession>
<feature type="transmembrane region" description="Helical" evidence="3">
    <location>
        <begin position="130"/>
        <end position="153"/>
    </location>
</feature>
<evidence type="ECO:0000313" key="5">
    <source>
        <dbReference type="Proteomes" id="UP000001876"/>
    </source>
</evidence>
<dbReference type="GeneID" id="9689764"/>
<feature type="compositionally biased region" description="Basic and acidic residues" evidence="2">
    <location>
        <begin position="37"/>
        <end position="46"/>
    </location>
</feature>
<keyword evidence="3" id="KW-1133">Transmembrane helix</keyword>
<feature type="coiled-coil region" evidence="1">
    <location>
        <begin position="86"/>
        <end position="113"/>
    </location>
</feature>
<reference evidence="4 5" key="1">
    <citation type="journal article" date="2009" name="Science">
        <title>Green evolution and dynamic adaptations revealed by genomes of the marine picoeukaryotes Micromonas.</title>
        <authorList>
            <person name="Worden A.Z."/>
            <person name="Lee J.H."/>
            <person name="Mock T."/>
            <person name="Rouze P."/>
            <person name="Simmons M.P."/>
            <person name="Aerts A.L."/>
            <person name="Allen A.E."/>
            <person name="Cuvelier M.L."/>
            <person name="Derelle E."/>
            <person name="Everett M.V."/>
            <person name="Foulon E."/>
            <person name="Grimwood J."/>
            <person name="Gundlach H."/>
            <person name="Henrissat B."/>
            <person name="Napoli C."/>
            <person name="McDonald S.M."/>
            <person name="Parker M.S."/>
            <person name="Rombauts S."/>
            <person name="Salamov A."/>
            <person name="Von Dassow P."/>
            <person name="Badger J.H."/>
            <person name="Coutinho P.M."/>
            <person name="Demir E."/>
            <person name="Dubchak I."/>
            <person name="Gentemann C."/>
            <person name="Eikrem W."/>
            <person name="Gready J.E."/>
            <person name="John U."/>
            <person name="Lanier W."/>
            <person name="Lindquist E.A."/>
            <person name="Lucas S."/>
            <person name="Mayer K.F."/>
            <person name="Moreau H."/>
            <person name="Not F."/>
            <person name="Otillar R."/>
            <person name="Panaud O."/>
            <person name="Pangilinan J."/>
            <person name="Paulsen I."/>
            <person name="Piegu B."/>
            <person name="Poliakov A."/>
            <person name="Robbens S."/>
            <person name="Schmutz J."/>
            <person name="Toulza E."/>
            <person name="Wyss T."/>
            <person name="Zelensky A."/>
            <person name="Zhou K."/>
            <person name="Armbrust E.V."/>
            <person name="Bhattacharya D."/>
            <person name="Goodenough U.W."/>
            <person name="Van de Peer Y."/>
            <person name="Grigoriev I.V."/>
        </authorList>
    </citation>
    <scope>NUCLEOTIDE SEQUENCE [LARGE SCALE GENOMIC DNA]</scope>
    <source>
        <strain evidence="4 5">CCMP1545</strain>
    </source>
</reference>
<organism evidence="5">
    <name type="scientific">Micromonas pusilla (strain CCMP1545)</name>
    <name type="common">Picoplanktonic green alga</name>
    <dbReference type="NCBI Taxonomy" id="564608"/>
    <lineage>
        <taxon>Eukaryota</taxon>
        <taxon>Viridiplantae</taxon>
        <taxon>Chlorophyta</taxon>
        <taxon>Mamiellophyceae</taxon>
        <taxon>Mamiellales</taxon>
        <taxon>Mamiellaceae</taxon>
        <taxon>Micromonas</taxon>
    </lineage>
</organism>
<feature type="compositionally biased region" description="Basic and acidic residues" evidence="2">
    <location>
        <begin position="61"/>
        <end position="71"/>
    </location>
</feature>
<protein>
    <submittedName>
        <fullName evidence="4">Predicted protein</fullName>
    </submittedName>
</protein>